<evidence type="ECO:0000256" key="4">
    <source>
        <dbReference type="PROSITE-ProRule" id="PRU00335"/>
    </source>
</evidence>
<reference evidence="7 8" key="1">
    <citation type="submission" date="2020-07" db="EMBL/GenBank/DDBJ databases">
        <title>Sequencing the genomes of 1000 actinobacteria strains.</title>
        <authorList>
            <person name="Klenk H.-P."/>
        </authorList>
    </citation>
    <scope>NUCLEOTIDE SEQUENCE [LARGE SCALE GENOMIC DNA]</scope>
    <source>
        <strain evidence="7 8">DSM 103164</strain>
    </source>
</reference>
<keyword evidence="2 4" id="KW-0238">DNA-binding</keyword>
<dbReference type="Gene3D" id="1.10.357.10">
    <property type="entry name" value="Tetracycline Repressor, domain 2"/>
    <property type="match status" value="1"/>
</dbReference>
<keyword evidence="3" id="KW-0804">Transcription</keyword>
<evidence type="ECO:0000256" key="3">
    <source>
        <dbReference type="ARBA" id="ARBA00023163"/>
    </source>
</evidence>
<dbReference type="Pfam" id="PF00440">
    <property type="entry name" value="TetR_N"/>
    <property type="match status" value="1"/>
</dbReference>
<dbReference type="PROSITE" id="PS50977">
    <property type="entry name" value="HTH_TETR_2"/>
    <property type="match status" value="1"/>
</dbReference>
<feature type="compositionally biased region" description="Basic and acidic residues" evidence="5">
    <location>
        <begin position="1"/>
        <end position="25"/>
    </location>
</feature>
<evidence type="ECO:0000313" key="7">
    <source>
        <dbReference type="EMBL" id="NYI72230.1"/>
    </source>
</evidence>
<dbReference type="PANTHER" id="PTHR30055">
    <property type="entry name" value="HTH-TYPE TRANSCRIPTIONAL REGULATOR RUTR"/>
    <property type="match status" value="1"/>
</dbReference>
<dbReference type="InterPro" id="IPR001647">
    <property type="entry name" value="HTH_TetR"/>
</dbReference>
<name>A0A7Z0IM35_9ACTN</name>
<proteinExistence type="predicted"/>
<evidence type="ECO:0000256" key="2">
    <source>
        <dbReference type="ARBA" id="ARBA00023125"/>
    </source>
</evidence>
<comment type="caution">
    <text evidence="7">The sequence shown here is derived from an EMBL/GenBank/DDBJ whole genome shotgun (WGS) entry which is preliminary data.</text>
</comment>
<feature type="region of interest" description="Disordered" evidence="5">
    <location>
        <begin position="1"/>
        <end position="26"/>
    </location>
</feature>
<dbReference type="InterPro" id="IPR036271">
    <property type="entry name" value="Tet_transcr_reg_TetR-rel_C_sf"/>
</dbReference>
<evidence type="ECO:0000256" key="5">
    <source>
        <dbReference type="SAM" id="MobiDB-lite"/>
    </source>
</evidence>
<protein>
    <submittedName>
        <fullName evidence="7">AcrR family transcriptional regulator</fullName>
    </submittedName>
</protein>
<dbReference type="RefSeq" id="WP_179445955.1">
    <property type="nucleotide sequence ID" value="NZ_JACBZS010000001.1"/>
</dbReference>
<dbReference type="GO" id="GO:0003700">
    <property type="term" value="F:DNA-binding transcription factor activity"/>
    <property type="evidence" value="ECO:0007669"/>
    <property type="project" value="TreeGrafter"/>
</dbReference>
<keyword evidence="1" id="KW-0805">Transcription regulation</keyword>
<dbReference type="PANTHER" id="PTHR30055:SF151">
    <property type="entry name" value="TRANSCRIPTIONAL REGULATORY PROTEIN"/>
    <property type="match status" value="1"/>
</dbReference>
<evidence type="ECO:0000259" key="6">
    <source>
        <dbReference type="PROSITE" id="PS50977"/>
    </source>
</evidence>
<dbReference type="Pfam" id="PF02909">
    <property type="entry name" value="TetR_C_1"/>
    <property type="match status" value="1"/>
</dbReference>
<dbReference type="GO" id="GO:0000976">
    <property type="term" value="F:transcription cis-regulatory region binding"/>
    <property type="evidence" value="ECO:0007669"/>
    <property type="project" value="TreeGrafter"/>
</dbReference>
<dbReference type="GO" id="GO:0045892">
    <property type="term" value="P:negative regulation of DNA-templated transcription"/>
    <property type="evidence" value="ECO:0007669"/>
    <property type="project" value="InterPro"/>
</dbReference>
<feature type="DNA-binding region" description="H-T-H motif" evidence="4">
    <location>
        <begin position="55"/>
        <end position="74"/>
    </location>
</feature>
<evidence type="ECO:0000313" key="8">
    <source>
        <dbReference type="Proteomes" id="UP000527616"/>
    </source>
</evidence>
<evidence type="ECO:0000256" key="1">
    <source>
        <dbReference type="ARBA" id="ARBA00023015"/>
    </source>
</evidence>
<organism evidence="7 8">
    <name type="scientific">Naumannella cuiyingiana</name>
    <dbReference type="NCBI Taxonomy" id="1347891"/>
    <lineage>
        <taxon>Bacteria</taxon>
        <taxon>Bacillati</taxon>
        <taxon>Actinomycetota</taxon>
        <taxon>Actinomycetes</taxon>
        <taxon>Propionibacteriales</taxon>
        <taxon>Propionibacteriaceae</taxon>
        <taxon>Naumannella</taxon>
    </lineage>
</organism>
<dbReference type="SUPFAM" id="SSF48498">
    <property type="entry name" value="Tetracyclin repressor-like, C-terminal domain"/>
    <property type="match status" value="1"/>
</dbReference>
<dbReference type="PRINTS" id="PR00455">
    <property type="entry name" value="HTHTETR"/>
</dbReference>
<feature type="domain" description="HTH tetR-type" evidence="6">
    <location>
        <begin position="32"/>
        <end position="92"/>
    </location>
</feature>
<dbReference type="EMBL" id="JACBZS010000001">
    <property type="protein sequence ID" value="NYI72230.1"/>
    <property type="molecule type" value="Genomic_DNA"/>
</dbReference>
<accession>A0A7Z0IM35</accession>
<dbReference type="SUPFAM" id="SSF46689">
    <property type="entry name" value="Homeodomain-like"/>
    <property type="match status" value="1"/>
</dbReference>
<gene>
    <name evidence="7" type="ORF">GGQ54_002790</name>
</gene>
<sequence>MADGRRGPRQPDRRRPRRAPSERRAAGRARVALSTERIVDAAVAILDEGGPDALTFRRLAGELGVGVASLYWHVDDKEDLLMLCFEHVLDADRAPIEPGPGAGDWKRDIREQLLGYFDLSERHPWIAAIAPGVTADGFSVAVRVLGLTGERIRSLGFDDVRTFYLASALFGSLTSIMMQTMRLAYGPPGRREDVLAEFADALGRQEDQYPGVARLARVMATHSDRDQFVAAVDVILAGIEAEAAKL</sequence>
<dbReference type="InterPro" id="IPR004111">
    <property type="entry name" value="Repressor_TetR_C"/>
</dbReference>
<dbReference type="AlphaFoldDB" id="A0A7Z0IM35"/>
<dbReference type="Proteomes" id="UP000527616">
    <property type="component" value="Unassembled WGS sequence"/>
</dbReference>
<keyword evidence="8" id="KW-1185">Reference proteome</keyword>
<dbReference type="InterPro" id="IPR050109">
    <property type="entry name" value="HTH-type_TetR-like_transc_reg"/>
</dbReference>
<dbReference type="InterPro" id="IPR009057">
    <property type="entry name" value="Homeodomain-like_sf"/>
</dbReference>